<keyword evidence="2" id="KW-1185">Reference proteome</keyword>
<dbReference type="AlphaFoldDB" id="A0AA46AEN5"/>
<dbReference type="EMBL" id="FXTX01000011">
    <property type="protein sequence ID" value="SMP13740.1"/>
    <property type="molecule type" value="Genomic_DNA"/>
</dbReference>
<dbReference type="Proteomes" id="UP001157947">
    <property type="component" value="Unassembled WGS sequence"/>
</dbReference>
<name>A0AA46AEN5_9AQUI</name>
<proteinExistence type="predicted"/>
<dbReference type="InterPro" id="IPR029044">
    <property type="entry name" value="Nucleotide-diphossugar_trans"/>
</dbReference>
<evidence type="ECO:0000313" key="1">
    <source>
        <dbReference type="EMBL" id="SMP13740.1"/>
    </source>
</evidence>
<gene>
    <name evidence="1" type="ORF">SAMN06264868_11140</name>
</gene>
<dbReference type="RefSeq" id="WP_265133783.1">
    <property type="nucleotide sequence ID" value="NZ_FXTX01000011.1"/>
</dbReference>
<evidence type="ECO:0000313" key="2">
    <source>
        <dbReference type="Proteomes" id="UP001157947"/>
    </source>
</evidence>
<accession>A0AA46AEN5</accession>
<dbReference type="Gene3D" id="3.90.550.10">
    <property type="entry name" value="Spore Coat Polysaccharide Biosynthesis Protein SpsA, Chain A"/>
    <property type="match status" value="1"/>
</dbReference>
<reference evidence="1" key="1">
    <citation type="submission" date="2017-05" db="EMBL/GenBank/DDBJ databases">
        <authorList>
            <person name="Varghese N."/>
            <person name="Submissions S."/>
        </authorList>
    </citation>
    <scope>NUCLEOTIDE SEQUENCE</scope>
    <source>
        <strain evidence="1">DSM 18763</strain>
    </source>
</reference>
<comment type="caution">
    <text evidence="1">The sequence shown here is derived from an EMBL/GenBank/DDBJ whole genome shotgun (WGS) entry which is preliminary data.</text>
</comment>
<protein>
    <submittedName>
        <fullName evidence="1">Uncharacterized protein</fullName>
    </submittedName>
</protein>
<organism evidence="1 2">
    <name type="scientific">Venenivibrio stagnispumantis</name>
    <dbReference type="NCBI Taxonomy" id="407998"/>
    <lineage>
        <taxon>Bacteria</taxon>
        <taxon>Pseudomonadati</taxon>
        <taxon>Aquificota</taxon>
        <taxon>Aquificia</taxon>
        <taxon>Aquificales</taxon>
        <taxon>Hydrogenothermaceae</taxon>
        <taxon>Venenivibrio</taxon>
    </lineage>
</organism>
<sequence length="108" mass="12481">MSADKVKEWETSLRKIVKSLIKYSSNLILIGNKEIDLYKKEALFKAKDLYQQGKKSLFALFEILNVKIINQEEISHIDKDLLSFWSINTPQDYEKAKIVNSSLKASLT</sequence>